<dbReference type="GO" id="GO:0051787">
    <property type="term" value="F:misfolded protein binding"/>
    <property type="evidence" value="ECO:0007669"/>
    <property type="project" value="TreeGrafter"/>
</dbReference>
<dbReference type="CTD" id="27098"/>
<evidence type="ECO:0000313" key="13">
    <source>
        <dbReference type="RefSeq" id="XP_028987036.1"/>
    </source>
</evidence>
<evidence type="ECO:0000259" key="11">
    <source>
        <dbReference type="SMART" id="SM00035"/>
    </source>
</evidence>
<dbReference type="PANTHER" id="PTHR10970:SF2">
    <property type="entry name" value="CLUSTERIN-LIKE PROTEIN 1"/>
    <property type="match status" value="1"/>
</dbReference>
<gene>
    <name evidence="13" type="primary">clul1</name>
</gene>
<name>A0A6P7KXA5_BETSP</name>
<accession>A0A6P7KXA5</accession>
<evidence type="ECO:0000313" key="12">
    <source>
        <dbReference type="Proteomes" id="UP000515150"/>
    </source>
</evidence>
<dbReference type="AlphaFoldDB" id="A0A6P7KXA5"/>
<dbReference type="GO" id="GO:0005634">
    <property type="term" value="C:nucleus"/>
    <property type="evidence" value="ECO:0007669"/>
    <property type="project" value="TreeGrafter"/>
</dbReference>
<proteinExistence type="inferred from homology"/>
<dbReference type="SMART" id="SM00030">
    <property type="entry name" value="CLb"/>
    <property type="match status" value="1"/>
</dbReference>
<feature type="signal peptide" evidence="9">
    <location>
        <begin position="1"/>
        <end position="19"/>
    </location>
</feature>
<dbReference type="PANTHER" id="PTHR10970">
    <property type="entry name" value="CLUSTERIN"/>
    <property type="match status" value="1"/>
</dbReference>
<comment type="subcellular location">
    <subcellularLocation>
        <location evidence="1">Secreted</location>
    </subcellularLocation>
</comment>
<sequence length="468" mass="51999">MKLLLSCAVLGLTLGVLRASPEDPPEGVSEDTLKQLSVDGERLVDEEVRRALHGVKQMKEVMWRNEQKHEHLMTSLRHSSDKKKGAAQLAKEVREKLVEAEEQCQESLQPQWEACRPCLEHACKAFYTSTCRRGFASFQAKVENFFRRVSRRFGPREARVAAGDVLVNQDAARGAGADAELVRVEDAFGRLAGRVGALVERSAALASRMSGRMRDAALLTALLNGTGAAVDRAAADPYDPGRDSGFLQGVGLEEVMDSFLDFGRSVMEEFGAVVTQVFDDLHEAVDEERQEESTSSPRVLHSRRLCRDLRRQSSECWQLQSRCESCQGALLTECPAVRELHVELDEVSQLLDVSKEQYDEILSIVRRHTAQTVGWLGDMAARFGWVAQALNGSSAGENVFRVTMVAPKSRSDLNDSVTETRVEVNVLNSSPIAVSVPGELELLDPVFIQYVAQEALDKYKEMVRFEDE</sequence>
<organism evidence="12 13">
    <name type="scientific">Betta splendens</name>
    <name type="common">Siamese fighting fish</name>
    <dbReference type="NCBI Taxonomy" id="158456"/>
    <lineage>
        <taxon>Eukaryota</taxon>
        <taxon>Metazoa</taxon>
        <taxon>Chordata</taxon>
        <taxon>Craniata</taxon>
        <taxon>Vertebrata</taxon>
        <taxon>Euteleostomi</taxon>
        <taxon>Actinopterygii</taxon>
        <taxon>Neopterygii</taxon>
        <taxon>Teleostei</taxon>
        <taxon>Neoteleostei</taxon>
        <taxon>Acanthomorphata</taxon>
        <taxon>Anabantaria</taxon>
        <taxon>Anabantiformes</taxon>
        <taxon>Anabantoidei</taxon>
        <taxon>Osphronemidae</taxon>
        <taxon>Betta</taxon>
    </lineage>
</organism>
<evidence type="ECO:0000256" key="7">
    <source>
        <dbReference type="ARBA" id="ARBA00023180"/>
    </source>
</evidence>
<reference evidence="13" key="1">
    <citation type="submission" date="2025-08" db="UniProtKB">
        <authorList>
            <consortium name="RefSeq"/>
        </authorList>
    </citation>
    <scope>IDENTIFICATION</scope>
</reference>
<dbReference type="KEGG" id="bspl:114844104"/>
<dbReference type="RefSeq" id="XP_028987036.1">
    <property type="nucleotide sequence ID" value="XM_029131203.3"/>
</dbReference>
<keyword evidence="5" id="KW-0175">Coiled coil</keyword>
<dbReference type="SMART" id="SM00035">
    <property type="entry name" value="CLa"/>
    <property type="match status" value="1"/>
</dbReference>
<feature type="chain" id="PRO_5028100445" description="Clusterin" evidence="9">
    <location>
        <begin position="20"/>
        <end position="468"/>
    </location>
</feature>
<feature type="domain" description="Clusterin N-terminal" evidence="10">
    <location>
        <begin position="25"/>
        <end position="232"/>
    </location>
</feature>
<keyword evidence="3" id="KW-0964">Secreted</keyword>
<evidence type="ECO:0000256" key="4">
    <source>
        <dbReference type="ARBA" id="ARBA00022729"/>
    </source>
</evidence>
<keyword evidence="4 9" id="KW-0732">Signal</keyword>
<comment type="similarity">
    <text evidence="2 8">Belongs to the clusterin family.</text>
</comment>
<evidence type="ECO:0000256" key="8">
    <source>
        <dbReference type="RuleBase" id="RU000629"/>
    </source>
</evidence>
<dbReference type="GeneID" id="114844104"/>
<protein>
    <recommendedName>
        <fullName evidence="8">Clusterin</fullName>
    </recommendedName>
</protein>
<dbReference type="InterPro" id="IPR016015">
    <property type="entry name" value="Clusterin_C"/>
</dbReference>
<evidence type="ECO:0000256" key="9">
    <source>
        <dbReference type="SAM" id="SignalP"/>
    </source>
</evidence>
<dbReference type="Pfam" id="PF01093">
    <property type="entry name" value="Clusterin"/>
    <property type="match status" value="1"/>
</dbReference>
<dbReference type="GO" id="GO:0005615">
    <property type="term" value="C:extracellular space"/>
    <property type="evidence" value="ECO:0007669"/>
    <property type="project" value="TreeGrafter"/>
</dbReference>
<dbReference type="InterPro" id="IPR000753">
    <property type="entry name" value="Clusterin-like"/>
</dbReference>
<evidence type="ECO:0000256" key="1">
    <source>
        <dbReference type="ARBA" id="ARBA00004613"/>
    </source>
</evidence>
<dbReference type="InterPro" id="IPR016014">
    <property type="entry name" value="Clusterin_N"/>
</dbReference>
<keyword evidence="12" id="KW-1185">Reference proteome</keyword>
<dbReference type="Proteomes" id="UP000515150">
    <property type="component" value="Chromosome 17"/>
</dbReference>
<dbReference type="OrthoDB" id="9894485at2759"/>
<evidence type="ECO:0000256" key="6">
    <source>
        <dbReference type="ARBA" id="ARBA00023157"/>
    </source>
</evidence>
<keyword evidence="7" id="KW-0325">Glycoprotein</keyword>
<feature type="domain" description="Clusterin C-terminal" evidence="11">
    <location>
        <begin position="258"/>
        <end position="460"/>
    </location>
</feature>
<evidence type="ECO:0000256" key="2">
    <source>
        <dbReference type="ARBA" id="ARBA00010069"/>
    </source>
</evidence>
<evidence type="ECO:0000259" key="10">
    <source>
        <dbReference type="SMART" id="SM00030"/>
    </source>
</evidence>
<evidence type="ECO:0000256" key="3">
    <source>
        <dbReference type="ARBA" id="ARBA00022525"/>
    </source>
</evidence>
<evidence type="ECO:0000256" key="5">
    <source>
        <dbReference type="ARBA" id="ARBA00023054"/>
    </source>
</evidence>
<keyword evidence="6" id="KW-1015">Disulfide bond</keyword>
<dbReference type="FunCoup" id="A0A6P7KXA5">
    <property type="interactions" value="863"/>
</dbReference>
<dbReference type="InParanoid" id="A0A6P7KXA5"/>